<keyword evidence="1" id="KW-0472">Membrane</keyword>
<dbReference type="Proteomes" id="UP001415857">
    <property type="component" value="Unassembled WGS sequence"/>
</dbReference>
<dbReference type="EMBL" id="JBBPBK010000011">
    <property type="protein sequence ID" value="KAK9275396.1"/>
    <property type="molecule type" value="Genomic_DNA"/>
</dbReference>
<evidence type="ECO:0000313" key="2">
    <source>
        <dbReference type="EMBL" id="KAK9275396.1"/>
    </source>
</evidence>
<accession>A0AAP0WQJ6</accession>
<keyword evidence="1" id="KW-1133">Transmembrane helix</keyword>
<keyword evidence="1" id="KW-0812">Transmembrane</keyword>
<evidence type="ECO:0000256" key="1">
    <source>
        <dbReference type="SAM" id="Phobius"/>
    </source>
</evidence>
<feature type="transmembrane region" description="Helical" evidence="1">
    <location>
        <begin position="52"/>
        <end position="72"/>
    </location>
</feature>
<sequence length="115" mass="13200">MKSKKFFFAWVLTKLQALTELPRLKLSSPLWKEFTTVSLGGKLVLYLKLAELLLFGLLPLPFPFTLCPLFFYPKQHVVLLMPDFTTFGGDLKEIAIDVFFSKLQTPCAFPRIREG</sequence>
<proteinExistence type="predicted"/>
<reference evidence="2 3" key="1">
    <citation type="journal article" date="2024" name="Plant J.">
        <title>Genome sequences and population genomics reveal climatic adaptation and genomic divergence between two closely related sweetgum species.</title>
        <authorList>
            <person name="Xu W.Q."/>
            <person name="Ren C.Q."/>
            <person name="Zhang X.Y."/>
            <person name="Comes H.P."/>
            <person name="Liu X.H."/>
            <person name="Li Y.G."/>
            <person name="Kettle C.J."/>
            <person name="Jalonen R."/>
            <person name="Gaisberger H."/>
            <person name="Ma Y.Z."/>
            <person name="Qiu Y.X."/>
        </authorList>
    </citation>
    <scope>NUCLEOTIDE SEQUENCE [LARGE SCALE GENOMIC DNA]</scope>
    <source>
        <strain evidence="2">Hangzhou</strain>
    </source>
</reference>
<name>A0AAP0WQJ6_LIQFO</name>
<keyword evidence="3" id="KW-1185">Reference proteome</keyword>
<comment type="caution">
    <text evidence="2">The sequence shown here is derived from an EMBL/GenBank/DDBJ whole genome shotgun (WGS) entry which is preliminary data.</text>
</comment>
<organism evidence="2 3">
    <name type="scientific">Liquidambar formosana</name>
    <name type="common">Formosan gum</name>
    <dbReference type="NCBI Taxonomy" id="63359"/>
    <lineage>
        <taxon>Eukaryota</taxon>
        <taxon>Viridiplantae</taxon>
        <taxon>Streptophyta</taxon>
        <taxon>Embryophyta</taxon>
        <taxon>Tracheophyta</taxon>
        <taxon>Spermatophyta</taxon>
        <taxon>Magnoliopsida</taxon>
        <taxon>eudicotyledons</taxon>
        <taxon>Gunneridae</taxon>
        <taxon>Pentapetalae</taxon>
        <taxon>Saxifragales</taxon>
        <taxon>Altingiaceae</taxon>
        <taxon>Liquidambar</taxon>
    </lineage>
</organism>
<dbReference type="AlphaFoldDB" id="A0AAP0WQJ6"/>
<evidence type="ECO:0000313" key="3">
    <source>
        <dbReference type="Proteomes" id="UP001415857"/>
    </source>
</evidence>
<protein>
    <submittedName>
        <fullName evidence="2">Uncharacterized protein</fullName>
    </submittedName>
</protein>
<gene>
    <name evidence="2" type="ORF">L1049_022660</name>
</gene>